<evidence type="ECO:0000256" key="1">
    <source>
        <dbReference type="SAM" id="Phobius"/>
    </source>
</evidence>
<sequence>MMQPLPASVVPGALLITNYWPRQQTDGENIGFGVSRNYIFYRAGFRPLQSLFFFLVEPRLRTRFSPPVRIIMLALIILIPSLITTRSMVKRGGMQNSRGYYVLDDEGKAISFLGTAQPEAINGHLGMGRKKFLQQINK</sequence>
<dbReference type="OrthoDB" id="164211at2"/>
<gene>
    <name evidence="2" type="ORF">KDK_80050</name>
</gene>
<keyword evidence="1" id="KW-0812">Transmembrane</keyword>
<dbReference type="EMBL" id="BIFS01000002">
    <property type="protein sequence ID" value="GCE24205.1"/>
    <property type="molecule type" value="Genomic_DNA"/>
</dbReference>
<protein>
    <submittedName>
        <fullName evidence="2">Uncharacterized protein</fullName>
    </submittedName>
</protein>
<dbReference type="Proteomes" id="UP000287188">
    <property type="component" value="Unassembled WGS sequence"/>
</dbReference>
<proteinExistence type="predicted"/>
<keyword evidence="3" id="KW-1185">Reference proteome</keyword>
<dbReference type="AlphaFoldDB" id="A0A402AYQ3"/>
<evidence type="ECO:0000313" key="3">
    <source>
        <dbReference type="Proteomes" id="UP000287188"/>
    </source>
</evidence>
<organism evidence="2 3">
    <name type="scientific">Dictyobacter kobayashii</name>
    <dbReference type="NCBI Taxonomy" id="2014872"/>
    <lineage>
        <taxon>Bacteria</taxon>
        <taxon>Bacillati</taxon>
        <taxon>Chloroflexota</taxon>
        <taxon>Ktedonobacteria</taxon>
        <taxon>Ktedonobacterales</taxon>
        <taxon>Dictyobacteraceae</taxon>
        <taxon>Dictyobacter</taxon>
    </lineage>
</organism>
<evidence type="ECO:0000313" key="2">
    <source>
        <dbReference type="EMBL" id="GCE24205.1"/>
    </source>
</evidence>
<dbReference type="RefSeq" id="WP_126557462.1">
    <property type="nucleotide sequence ID" value="NZ_BIFS01000002.1"/>
</dbReference>
<comment type="caution">
    <text evidence="2">The sequence shown here is derived from an EMBL/GenBank/DDBJ whole genome shotgun (WGS) entry which is preliminary data.</text>
</comment>
<reference evidence="3" key="1">
    <citation type="submission" date="2018-12" db="EMBL/GenBank/DDBJ databases">
        <title>Tengunoibacter tsumagoiensis gen. nov., sp. nov., Dictyobacter kobayashii sp. nov., D. alpinus sp. nov., and D. joshuensis sp. nov. and description of Dictyobacteraceae fam. nov. within the order Ktedonobacterales isolated from Tengu-no-mugimeshi.</title>
        <authorList>
            <person name="Wang C.M."/>
            <person name="Zheng Y."/>
            <person name="Sakai Y."/>
            <person name="Toyoda A."/>
            <person name="Minakuchi Y."/>
            <person name="Abe K."/>
            <person name="Yokota A."/>
            <person name="Yabe S."/>
        </authorList>
    </citation>
    <scope>NUCLEOTIDE SEQUENCE [LARGE SCALE GENOMIC DNA]</scope>
    <source>
        <strain evidence="3">Uno11</strain>
    </source>
</reference>
<feature type="transmembrane region" description="Helical" evidence="1">
    <location>
        <begin position="70"/>
        <end position="89"/>
    </location>
</feature>
<name>A0A402AYQ3_9CHLR</name>
<keyword evidence="1" id="KW-1133">Transmembrane helix</keyword>
<keyword evidence="1" id="KW-0472">Membrane</keyword>
<accession>A0A402AYQ3</accession>